<organism evidence="1">
    <name type="scientific">marine metagenome</name>
    <dbReference type="NCBI Taxonomy" id="408172"/>
    <lineage>
        <taxon>unclassified sequences</taxon>
        <taxon>metagenomes</taxon>
        <taxon>ecological metagenomes</taxon>
    </lineage>
</organism>
<evidence type="ECO:0008006" key="2">
    <source>
        <dbReference type="Google" id="ProtNLM"/>
    </source>
</evidence>
<proteinExistence type="predicted"/>
<name>A0A383AXQ8_9ZZZZ</name>
<sequence length="28" mass="3169">MSSSYEEVFIRSLTDPDGFWSEAAEEVS</sequence>
<reference evidence="1" key="1">
    <citation type="submission" date="2018-05" db="EMBL/GenBank/DDBJ databases">
        <authorList>
            <person name="Lanie J.A."/>
            <person name="Ng W.-L."/>
            <person name="Kazmierczak K.M."/>
            <person name="Andrzejewski T.M."/>
            <person name="Davidsen T.M."/>
            <person name="Wayne K.J."/>
            <person name="Tettelin H."/>
            <person name="Glass J.I."/>
            <person name="Rusch D."/>
            <person name="Podicherti R."/>
            <person name="Tsui H.-C.T."/>
            <person name="Winkler M.E."/>
        </authorList>
    </citation>
    <scope>NUCLEOTIDE SEQUENCE</scope>
</reference>
<dbReference type="EMBL" id="UINC01195428">
    <property type="protein sequence ID" value="SVE11995.1"/>
    <property type="molecule type" value="Genomic_DNA"/>
</dbReference>
<feature type="non-terminal residue" evidence="1">
    <location>
        <position position="28"/>
    </location>
</feature>
<evidence type="ECO:0000313" key="1">
    <source>
        <dbReference type="EMBL" id="SVE11995.1"/>
    </source>
</evidence>
<gene>
    <name evidence="1" type="ORF">METZ01_LOCUS464849</name>
</gene>
<dbReference type="AlphaFoldDB" id="A0A383AXQ8"/>
<accession>A0A383AXQ8</accession>
<protein>
    <recommendedName>
        <fullName evidence="2">Acetyl-coenzyme A synthetase N-terminal domain-containing protein</fullName>
    </recommendedName>
</protein>